<feature type="compositionally biased region" description="Basic and acidic residues" evidence="3">
    <location>
        <begin position="200"/>
        <end position="216"/>
    </location>
</feature>
<sequence length="637" mass="68418">MQVELDRCIATTQQILADLGGPLIDFGLPDAQASAIISPIATSGIQRIEDSRVPCALSAKLHELAESYFRKACLALTETRSTADASTLRSIALQLKSTYTGIYERQVLAAASARRTPRTTEKQPYANDVLLYAFQRSQTPSRRERERLATLTGMTVEQVRVWNRRSRQKKKAPEAPCRPGLQLSELLERVAVSKKTAVESSKKVSHSAYDDHERYIEQPQEDQYEDSYDSGYCSGSERPHTHHTPSISALQQNSASLFCPSPSARSYPAIYVPQPLTTQFDFDSPQCIRAPVHSPCRASTVTVDELARCMARLTLRQRRAYPSDSISVQPVSVTDHPMVSAPASVAGASKKKPMRKDADTGRKLAGARRASSSPVPPPASTVVPASVLPSSLPPSIAALAFEAESKPRKKSGPPRRKAPRILSRQMSGGSLSSTSTSSSSSRSTSYGSDCSLSSSSSATSVSSADSLSTLHSSGCLQDAATGQQAFDPSNLLASYISPTNVLDAQVPVYDLSTWTCDFTDMVDVPALYDDTEMLQILHGAQSLQEQASLSHPRAAPALLTSASHSSSSAGLTDMGAVLEFSGLPFPNIESVLSHDLRDDSSFTLQSQTVAPMAVPFPGAPQQGGIWRDIAVLISGQA</sequence>
<protein>
    <submittedName>
        <fullName evidence="5">Homeodomain</fullName>
    </submittedName>
</protein>
<keyword evidence="1 2" id="KW-0371">Homeobox</keyword>
<feature type="region of interest" description="Disordered" evidence="3">
    <location>
        <begin position="402"/>
        <end position="456"/>
    </location>
</feature>
<proteinExistence type="predicted"/>
<feature type="domain" description="Homeobox" evidence="4">
    <location>
        <begin position="113"/>
        <end position="173"/>
    </location>
</feature>
<comment type="subcellular location">
    <subcellularLocation>
        <location evidence="1 2">Nucleus</location>
    </subcellularLocation>
</comment>
<evidence type="ECO:0000256" key="1">
    <source>
        <dbReference type="PROSITE-ProRule" id="PRU00108"/>
    </source>
</evidence>
<evidence type="ECO:0000313" key="5">
    <source>
        <dbReference type="EMBL" id="QPG55756.1"/>
    </source>
</evidence>
<feature type="DNA-binding region" description="Homeobox" evidence="1">
    <location>
        <begin position="115"/>
        <end position="174"/>
    </location>
</feature>
<dbReference type="SUPFAM" id="SSF46689">
    <property type="entry name" value="Homeodomain-like"/>
    <property type="match status" value="1"/>
</dbReference>
<dbReference type="Gene3D" id="1.10.10.60">
    <property type="entry name" value="Homeodomain-like"/>
    <property type="match status" value="1"/>
</dbReference>
<accession>A0A7S9IUA7</accession>
<evidence type="ECO:0000259" key="4">
    <source>
        <dbReference type="PROSITE" id="PS50071"/>
    </source>
</evidence>
<name>A0A7S9IUA7_9AGAM</name>
<dbReference type="Pfam" id="PF00046">
    <property type="entry name" value="Homeodomain"/>
    <property type="match status" value="1"/>
</dbReference>
<feature type="compositionally biased region" description="Low complexity" evidence="3">
    <location>
        <begin position="427"/>
        <end position="456"/>
    </location>
</feature>
<feature type="region of interest" description="Disordered" evidence="3">
    <location>
        <begin position="200"/>
        <end position="245"/>
    </location>
</feature>
<feature type="compositionally biased region" description="Basic residues" evidence="3">
    <location>
        <begin position="407"/>
        <end position="419"/>
    </location>
</feature>
<dbReference type="CDD" id="cd00086">
    <property type="entry name" value="homeodomain"/>
    <property type="match status" value="1"/>
</dbReference>
<dbReference type="SMART" id="SM00389">
    <property type="entry name" value="HOX"/>
    <property type="match status" value="1"/>
</dbReference>
<feature type="compositionally biased region" description="Acidic residues" evidence="3">
    <location>
        <begin position="219"/>
        <end position="228"/>
    </location>
</feature>
<dbReference type="GO" id="GO:0005634">
    <property type="term" value="C:nucleus"/>
    <property type="evidence" value="ECO:0007669"/>
    <property type="project" value="UniProtKB-SubCell"/>
</dbReference>
<dbReference type="GO" id="GO:0003677">
    <property type="term" value="F:DNA binding"/>
    <property type="evidence" value="ECO:0007669"/>
    <property type="project" value="UniProtKB-UniRule"/>
</dbReference>
<dbReference type="InterPro" id="IPR001356">
    <property type="entry name" value="HD"/>
</dbReference>
<keyword evidence="1 2" id="KW-0238">DNA-binding</keyword>
<reference evidence="5" key="1">
    <citation type="submission" date="2020-02" db="EMBL/GenBank/DDBJ databases">
        <title>Organization of mating type of Auricularia cornea.</title>
        <authorList>
            <person name="Li B."/>
            <person name="Huang R."/>
            <person name="Xie B."/>
        </authorList>
    </citation>
    <scope>NUCLEOTIDE SEQUENCE</scope>
    <source>
        <strain evidence="5">B02hd2-2</strain>
    </source>
</reference>
<organism evidence="5">
    <name type="scientific">Auricularia cornea</name>
    <dbReference type="NCBI Taxonomy" id="1238391"/>
    <lineage>
        <taxon>Eukaryota</taxon>
        <taxon>Fungi</taxon>
        <taxon>Dikarya</taxon>
        <taxon>Basidiomycota</taxon>
        <taxon>Agaricomycotina</taxon>
        <taxon>Agaricomycetes</taxon>
        <taxon>Auriculariales</taxon>
        <taxon>Auriculariaceae</taxon>
        <taxon>Auricularia</taxon>
    </lineage>
</organism>
<dbReference type="AlphaFoldDB" id="A0A7S9IUA7"/>
<dbReference type="InterPro" id="IPR009057">
    <property type="entry name" value="Homeodomain-like_sf"/>
</dbReference>
<dbReference type="PROSITE" id="PS50071">
    <property type="entry name" value="HOMEOBOX_2"/>
    <property type="match status" value="1"/>
</dbReference>
<evidence type="ECO:0000256" key="3">
    <source>
        <dbReference type="SAM" id="MobiDB-lite"/>
    </source>
</evidence>
<evidence type="ECO:0000256" key="2">
    <source>
        <dbReference type="RuleBase" id="RU000682"/>
    </source>
</evidence>
<dbReference type="EMBL" id="MT040093">
    <property type="protein sequence ID" value="QPG55756.1"/>
    <property type="molecule type" value="Genomic_DNA"/>
</dbReference>
<feature type="region of interest" description="Disordered" evidence="3">
    <location>
        <begin position="339"/>
        <end position="382"/>
    </location>
</feature>
<keyword evidence="1 2" id="KW-0539">Nucleus</keyword>